<protein>
    <recommendedName>
        <fullName evidence="4">Aspartic peptidase DDI1-type domain-containing protein</fullName>
    </recommendedName>
</protein>
<evidence type="ECO:0000256" key="1">
    <source>
        <dbReference type="SAM" id="MobiDB-lite"/>
    </source>
</evidence>
<dbReference type="CDD" id="cd00303">
    <property type="entry name" value="retropepsin_like"/>
    <property type="match status" value="1"/>
</dbReference>
<dbReference type="PANTHER" id="PTHR33067">
    <property type="entry name" value="RNA-DIRECTED DNA POLYMERASE-RELATED"/>
    <property type="match status" value="1"/>
</dbReference>
<feature type="region of interest" description="Disordered" evidence="1">
    <location>
        <begin position="688"/>
        <end position="720"/>
    </location>
</feature>
<dbReference type="PANTHER" id="PTHR33067:SF31">
    <property type="entry name" value="RNA-DIRECTED DNA POLYMERASE"/>
    <property type="match status" value="1"/>
</dbReference>
<evidence type="ECO:0000313" key="3">
    <source>
        <dbReference type="Proteomes" id="UP000266723"/>
    </source>
</evidence>
<keyword evidence="3" id="KW-1185">Reference proteome</keyword>
<dbReference type="InterPro" id="IPR021109">
    <property type="entry name" value="Peptidase_aspartic_dom_sf"/>
</dbReference>
<reference evidence="2 3" key="1">
    <citation type="journal article" date="2020" name="BMC Genomics">
        <title>Intraspecific diversification of the crop wild relative Brassica cretica Lam. using demographic model selection.</title>
        <authorList>
            <person name="Kioukis A."/>
            <person name="Michalopoulou V.A."/>
            <person name="Briers L."/>
            <person name="Pirintsos S."/>
            <person name="Studholme D.J."/>
            <person name="Pavlidis P."/>
            <person name="Sarris P.F."/>
        </authorList>
    </citation>
    <scope>NUCLEOTIDE SEQUENCE [LARGE SCALE GENOMIC DNA]</scope>
    <source>
        <strain evidence="3">cv. PFS-1207/04</strain>
    </source>
</reference>
<feature type="compositionally biased region" description="Basic and acidic residues" evidence="1">
    <location>
        <begin position="314"/>
        <end position="335"/>
    </location>
</feature>
<name>A0ABQ7B650_BRACR</name>
<feature type="region of interest" description="Disordered" evidence="1">
    <location>
        <begin position="648"/>
        <end position="669"/>
    </location>
</feature>
<dbReference type="Gene3D" id="2.40.70.10">
    <property type="entry name" value="Acid Proteases"/>
    <property type="match status" value="1"/>
</dbReference>
<dbReference type="Proteomes" id="UP000266723">
    <property type="component" value="Unassembled WGS sequence"/>
</dbReference>
<comment type="caution">
    <text evidence="2">The sequence shown here is derived from an EMBL/GenBank/DDBJ whole genome shotgun (WGS) entry which is preliminary data.</text>
</comment>
<feature type="region of interest" description="Disordered" evidence="1">
    <location>
        <begin position="310"/>
        <end position="342"/>
    </location>
</feature>
<accession>A0ABQ7B650</accession>
<evidence type="ECO:0000313" key="2">
    <source>
        <dbReference type="EMBL" id="KAF3527633.1"/>
    </source>
</evidence>
<gene>
    <name evidence="2" type="ORF">DY000_02039561</name>
</gene>
<evidence type="ECO:0008006" key="4">
    <source>
        <dbReference type="Google" id="ProtNLM"/>
    </source>
</evidence>
<proteinExistence type="predicted"/>
<dbReference type="EMBL" id="QGKV02001507">
    <property type="protein sequence ID" value="KAF3527633.1"/>
    <property type="molecule type" value="Genomic_DNA"/>
</dbReference>
<organism evidence="2 3">
    <name type="scientific">Brassica cretica</name>
    <name type="common">Mustard</name>
    <dbReference type="NCBI Taxonomy" id="69181"/>
    <lineage>
        <taxon>Eukaryota</taxon>
        <taxon>Viridiplantae</taxon>
        <taxon>Streptophyta</taxon>
        <taxon>Embryophyta</taxon>
        <taxon>Tracheophyta</taxon>
        <taxon>Spermatophyta</taxon>
        <taxon>Magnoliopsida</taxon>
        <taxon>eudicotyledons</taxon>
        <taxon>Gunneridae</taxon>
        <taxon>Pentapetalae</taxon>
        <taxon>rosids</taxon>
        <taxon>malvids</taxon>
        <taxon>Brassicales</taxon>
        <taxon>Brassicaceae</taxon>
        <taxon>Brassiceae</taxon>
        <taxon>Brassica</taxon>
    </lineage>
</organism>
<feature type="compositionally biased region" description="Basic and acidic residues" evidence="1">
    <location>
        <begin position="696"/>
        <end position="713"/>
    </location>
</feature>
<sequence>MTHKEFAARHSHPLSHVYVNNDQHTGLAIDRQRETAIDRQRETAIDRQPPAPIDRRAPLTFRMQMPKIYVARLNALRPQPKPSANPPETTITHSDDAAKSMEVDKTPMGRTLRKRKGKVAKHLKREANEKEMKSFQKRVFRIPLEKPLEEAYFTHRLWMFFRETRETEEDIRRMFCEAREKMKNMITLKKKSDPGTFTVPCTVKGIESPHALCDTGASVSIVPRVIADHLGLKVEPSKESFTFVDCSQRSSGGIVRDLEVQISNALVPVDFHVLDIKLNWNSSLLLERAFLSTVGATEYSASIETHTATSIDSAHQKSFDRPKEESVDSSPRDWENDYYNPTMATHTRDTMHTEEYDEDYEEERAVEYRAIRDEEERLLHYSSWKKNAPSIDRTISTSIDRTVSTSIDTHPHQTSRKRASTDIAYYPSTDTGVDRVREGEYMSQEQMNFMRVSHMRNFSTCKDVMKQINTKQKPVGKEHISAILTRGSTARRSTTNLHHQSTSVRDYHPLDPDGYAQAIDGHALQISREDIADILQMVNGAENLFMQQRNNPSHQQRVTSEINNTTSGVDDHVQNLEKELMIVMEKDEYGVYRDDHGHARDVDGHIISVSKEDIRSLLERASRDELREMSTTTYVFHNMLAHSHRPSWYQRSTPRTGSMRCSMESVEPKKRMEEMRQDIAKIQTHRVAEATAPASIDRHHPTSIDDDPQHSDPMKSQQDSYARADIDQLREIVEIQGYISHRPEASTSIDRSTKKLTDICRRTSVDEVTNRGRLVPKVKSDMSDTHNHGEEISDDAYVTVIRN</sequence>